<dbReference type="GO" id="GO:0003954">
    <property type="term" value="F:NADH dehydrogenase activity"/>
    <property type="evidence" value="ECO:0007669"/>
    <property type="project" value="TreeGrafter"/>
</dbReference>
<evidence type="ECO:0000259" key="6">
    <source>
        <dbReference type="Pfam" id="PF00361"/>
    </source>
</evidence>
<feature type="transmembrane region" description="Helical" evidence="5">
    <location>
        <begin position="206"/>
        <end position="225"/>
    </location>
</feature>
<dbReference type="AlphaFoldDB" id="A0A3B0S747"/>
<gene>
    <name evidence="8" type="ORF">MNBD_ACTINO01-734</name>
</gene>
<dbReference type="PANTHER" id="PTHR42829:SF2">
    <property type="entry name" value="NADH-UBIQUINONE OXIDOREDUCTASE CHAIN 5"/>
    <property type="match status" value="1"/>
</dbReference>
<name>A0A3B0S747_9ZZZZ</name>
<dbReference type="InterPro" id="IPR003945">
    <property type="entry name" value="NU5C-like"/>
</dbReference>
<dbReference type="Pfam" id="PF00361">
    <property type="entry name" value="Proton_antipo_M"/>
    <property type="match status" value="1"/>
</dbReference>
<feature type="transmembrane region" description="Helical" evidence="5">
    <location>
        <begin position="33"/>
        <end position="55"/>
    </location>
</feature>
<reference evidence="8" key="1">
    <citation type="submission" date="2018-06" db="EMBL/GenBank/DDBJ databases">
        <authorList>
            <person name="Zhirakovskaya E."/>
        </authorList>
    </citation>
    <scope>NUCLEOTIDE SEQUENCE</scope>
</reference>
<keyword evidence="8" id="KW-0560">Oxidoreductase</keyword>
<evidence type="ECO:0000256" key="2">
    <source>
        <dbReference type="ARBA" id="ARBA00022692"/>
    </source>
</evidence>
<feature type="transmembrane region" description="Helical" evidence="5">
    <location>
        <begin position="62"/>
        <end position="80"/>
    </location>
</feature>
<protein>
    <submittedName>
        <fullName evidence="8">NADH-ubiquinone oxidoreductase chain L</fullName>
        <ecNumber evidence="8">1.6.5.3</ecNumber>
    </submittedName>
</protein>
<feature type="transmembrane region" description="Helical" evidence="5">
    <location>
        <begin position="139"/>
        <end position="157"/>
    </location>
</feature>
<keyword evidence="2 5" id="KW-0812">Transmembrane</keyword>
<dbReference type="Pfam" id="PF00662">
    <property type="entry name" value="Proton_antipo_N"/>
    <property type="match status" value="1"/>
</dbReference>
<evidence type="ECO:0000256" key="4">
    <source>
        <dbReference type="ARBA" id="ARBA00023136"/>
    </source>
</evidence>
<dbReference type="PRINTS" id="PR01434">
    <property type="entry name" value="NADHDHGNASE5"/>
</dbReference>
<comment type="subcellular location">
    <subcellularLocation>
        <location evidence="1">Membrane</location>
        <topology evidence="1">Multi-pass membrane protein</topology>
    </subcellularLocation>
</comment>
<feature type="transmembrane region" description="Helical" evidence="5">
    <location>
        <begin position="246"/>
        <end position="263"/>
    </location>
</feature>
<dbReference type="InterPro" id="IPR001750">
    <property type="entry name" value="ND/Mrp_TM"/>
</dbReference>
<keyword evidence="8" id="KW-0830">Ubiquinone</keyword>
<sequence>MTEYLWLLVALPLLGAVLNLFFGKKIGEPLSGWIAFALVGIGWGIAVGPTIGFVTGSASPETIYLFSWIPIVGADIAILWDPLSGLLTMIVTGVGALIHLYSIGYMHGDERYPRFFAYLNLFIASMMILVLASNYAVMFIGWELVGLSSYLLISFWFTKPTAAAAGKKAFIVNRIGDWGFLVALMMIFAAFGTFDFGVIFSSAPAVLTTGAATAITLLLFLGATGKSAQIPLYIWLPDAMEGPTPVSALIHAATMVTAGVFMMSRSAVLFDLAPISGGVVATVGAATALLAAVIAVTQMDIKKVL</sequence>
<evidence type="ECO:0000313" key="8">
    <source>
        <dbReference type="EMBL" id="VAV96238.1"/>
    </source>
</evidence>
<feature type="transmembrane region" description="Helical" evidence="5">
    <location>
        <begin position="86"/>
        <end position="103"/>
    </location>
</feature>
<feature type="transmembrane region" description="Helical" evidence="5">
    <location>
        <begin position="275"/>
        <end position="296"/>
    </location>
</feature>
<keyword evidence="3 5" id="KW-1133">Transmembrane helix</keyword>
<evidence type="ECO:0000256" key="3">
    <source>
        <dbReference type="ARBA" id="ARBA00022989"/>
    </source>
</evidence>
<organism evidence="8">
    <name type="scientific">hydrothermal vent metagenome</name>
    <dbReference type="NCBI Taxonomy" id="652676"/>
    <lineage>
        <taxon>unclassified sequences</taxon>
        <taxon>metagenomes</taxon>
        <taxon>ecological metagenomes</taxon>
    </lineage>
</organism>
<feature type="domain" description="NADH:quinone oxidoreductase/Mrp antiporter transmembrane" evidence="6">
    <location>
        <begin position="132"/>
        <end position="305"/>
    </location>
</feature>
<dbReference type="InterPro" id="IPR001516">
    <property type="entry name" value="Proton_antipo_N"/>
</dbReference>
<evidence type="ECO:0000256" key="1">
    <source>
        <dbReference type="ARBA" id="ARBA00004141"/>
    </source>
</evidence>
<feature type="transmembrane region" description="Helical" evidence="5">
    <location>
        <begin position="178"/>
        <end position="200"/>
    </location>
</feature>
<keyword evidence="4 5" id="KW-0472">Membrane</keyword>
<feature type="non-terminal residue" evidence="8">
    <location>
        <position position="305"/>
    </location>
</feature>
<evidence type="ECO:0000256" key="5">
    <source>
        <dbReference type="SAM" id="Phobius"/>
    </source>
</evidence>
<dbReference type="PANTHER" id="PTHR42829">
    <property type="entry name" value="NADH-UBIQUINONE OXIDOREDUCTASE CHAIN 5"/>
    <property type="match status" value="1"/>
</dbReference>
<dbReference type="GO" id="GO:0042773">
    <property type="term" value="P:ATP synthesis coupled electron transport"/>
    <property type="evidence" value="ECO:0007669"/>
    <property type="project" value="InterPro"/>
</dbReference>
<dbReference type="GO" id="GO:0015990">
    <property type="term" value="P:electron transport coupled proton transport"/>
    <property type="evidence" value="ECO:0007669"/>
    <property type="project" value="TreeGrafter"/>
</dbReference>
<dbReference type="EMBL" id="UOEI01000172">
    <property type="protein sequence ID" value="VAV96238.1"/>
    <property type="molecule type" value="Genomic_DNA"/>
</dbReference>
<feature type="transmembrane region" description="Helical" evidence="5">
    <location>
        <begin position="115"/>
        <end position="133"/>
    </location>
</feature>
<accession>A0A3B0S747</accession>
<evidence type="ECO:0000259" key="7">
    <source>
        <dbReference type="Pfam" id="PF00662"/>
    </source>
</evidence>
<feature type="domain" description="NADH-Ubiquinone oxidoreductase (complex I) chain 5 N-terminal" evidence="7">
    <location>
        <begin position="68"/>
        <end position="116"/>
    </location>
</feature>
<proteinExistence type="predicted"/>
<dbReference type="GO" id="GO:0016020">
    <property type="term" value="C:membrane"/>
    <property type="evidence" value="ECO:0007669"/>
    <property type="project" value="UniProtKB-SubCell"/>
</dbReference>
<dbReference type="EC" id="1.6.5.3" evidence="8"/>
<dbReference type="GO" id="GO:0008137">
    <property type="term" value="F:NADH dehydrogenase (ubiquinone) activity"/>
    <property type="evidence" value="ECO:0007669"/>
    <property type="project" value="InterPro"/>
</dbReference>